<evidence type="ECO:0000313" key="3">
    <source>
        <dbReference type="EMBL" id="TWP33037.1"/>
    </source>
</evidence>
<feature type="domain" description="Purine catabolism PurC-like" evidence="1">
    <location>
        <begin position="18"/>
        <end position="130"/>
    </location>
</feature>
<comment type="caution">
    <text evidence="3">The sequence shown here is derived from an EMBL/GenBank/DDBJ whole genome shotgun (WGS) entry which is preliminary data.</text>
</comment>
<dbReference type="Pfam" id="PF07905">
    <property type="entry name" value="PucR"/>
    <property type="match status" value="1"/>
</dbReference>
<dbReference type="EMBL" id="VCQV01000049">
    <property type="protein sequence ID" value="TWP33037.1"/>
    <property type="molecule type" value="Genomic_DNA"/>
</dbReference>
<accession>A0A563DS08</accession>
<feature type="domain" description="PucR C-terminal helix-turn-helix" evidence="2">
    <location>
        <begin position="455"/>
        <end position="513"/>
    </location>
</feature>
<dbReference type="Gene3D" id="1.10.10.2840">
    <property type="entry name" value="PucR C-terminal helix-turn-helix domain"/>
    <property type="match status" value="1"/>
</dbReference>
<organism evidence="3 4">
    <name type="scientific">Leekyejoonella antrihumi</name>
    <dbReference type="NCBI Taxonomy" id="1660198"/>
    <lineage>
        <taxon>Bacteria</taxon>
        <taxon>Bacillati</taxon>
        <taxon>Actinomycetota</taxon>
        <taxon>Actinomycetes</taxon>
        <taxon>Micrococcales</taxon>
        <taxon>Dermacoccaceae</taxon>
        <taxon>Leekyejoonella</taxon>
    </lineage>
</organism>
<name>A0A563DS08_9MICO</name>
<dbReference type="Pfam" id="PF13556">
    <property type="entry name" value="HTH_30"/>
    <property type="match status" value="1"/>
</dbReference>
<evidence type="ECO:0000259" key="2">
    <source>
        <dbReference type="Pfam" id="PF13556"/>
    </source>
</evidence>
<dbReference type="InterPro" id="IPR012914">
    <property type="entry name" value="PucR_dom"/>
</dbReference>
<sequence length="527" mass="58214">MTSHSGKRVSMITIAQLIAHTELSCSLIAGTAGLDNPIRWAHLSELEDPCRWLRGKELLMTTGMALPKDAAPQVAYIRRLAKTGVSGVAIGTGMHAPPLTPELLHASEEFQVPLLEVSGGVPFIAISETVAIANQDALHRRLTMHLRTYEVLGVARQQSMETSEIIRRLEQVAGFRIWAVTRSGASLFNGTDVPSFHISDNLIGEVLDRASPTLRFPKEMHLPQDDGTAYLLPIHVRSSPVGALVTRTIGNQEADLLSMHHLAEILSHLASDLLKVREQARREGGERLAFMLHESEQQRQHTIQELFPASDPREQYSFVVVALDGKAVGWDDLHNHLLEHGFEHCATKRREQGIILIRLGGGMIDTIAKVLVDNLPDSIIGLSSTAVGDADLLVCQRQARWALRSAIATAQPLQQYAADASAPRWMPMESSDLQLIVEDILGPLLTYDSSRGTELVPTLIAFLEENRSWKATAARLFIHRQSLIGRVSRIEKLTGRRLTSTEDVCNLWLAIKAHDILQRSRTTTLDG</sequence>
<keyword evidence="4" id="KW-1185">Reference proteome</keyword>
<evidence type="ECO:0000313" key="4">
    <source>
        <dbReference type="Proteomes" id="UP000320244"/>
    </source>
</evidence>
<reference evidence="3 4" key="2">
    <citation type="submission" date="2019-08" db="EMBL/GenBank/DDBJ databases">
        <title>Jejuicoccus antrihumi gen. nov., sp. nov., a new member of the family Dermacoccaceae isolated from a cave.</title>
        <authorList>
            <person name="Schumann P."/>
            <person name="Kim I.S."/>
        </authorList>
    </citation>
    <scope>NUCLEOTIDE SEQUENCE [LARGE SCALE GENOMIC DNA]</scope>
    <source>
        <strain evidence="3 4">C5-26</strain>
    </source>
</reference>
<proteinExistence type="predicted"/>
<dbReference type="PANTHER" id="PTHR33744:SF1">
    <property type="entry name" value="DNA-BINDING TRANSCRIPTIONAL ACTIVATOR ADER"/>
    <property type="match status" value="1"/>
</dbReference>
<dbReference type="OrthoDB" id="3246591at2"/>
<dbReference type="PANTHER" id="PTHR33744">
    <property type="entry name" value="CARBOHYDRATE DIACID REGULATOR"/>
    <property type="match status" value="1"/>
</dbReference>
<dbReference type="InterPro" id="IPR025736">
    <property type="entry name" value="PucR_C-HTH_dom"/>
</dbReference>
<dbReference type="InterPro" id="IPR042070">
    <property type="entry name" value="PucR_C-HTH_sf"/>
</dbReference>
<reference evidence="3 4" key="1">
    <citation type="submission" date="2019-05" db="EMBL/GenBank/DDBJ databases">
        <authorList>
            <person name="Lee S.D."/>
        </authorList>
    </citation>
    <scope>NUCLEOTIDE SEQUENCE [LARGE SCALE GENOMIC DNA]</scope>
    <source>
        <strain evidence="3 4">C5-26</strain>
    </source>
</reference>
<protein>
    <recommendedName>
        <fullName evidence="5">PucR family transcriptional regulator</fullName>
    </recommendedName>
</protein>
<evidence type="ECO:0000259" key="1">
    <source>
        <dbReference type="Pfam" id="PF07905"/>
    </source>
</evidence>
<dbReference type="AlphaFoldDB" id="A0A563DS08"/>
<evidence type="ECO:0008006" key="5">
    <source>
        <dbReference type="Google" id="ProtNLM"/>
    </source>
</evidence>
<gene>
    <name evidence="3" type="ORF">FGL98_22375</name>
</gene>
<dbReference type="InterPro" id="IPR051448">
    <property type="entry name" value="CdaR-like_regulators"/>
</dbReference>
<dbReference type="Proteomes" id="UP000320244">
    <property type="component" value="Unassembled WGS sequence"/>
</dbReference>